<dbReference type="EMBL" id="CSBK01001347">
    <property type="protein sequence ID" value="COY56999.1"/>
    <property type="molecule type" value="Genomic_DNA"/>
</dbReference>
<evidence type="ECO:0000313" key="2">
    <source>
        <dbReference type="EMBL" id="COY56999.1"/>
    </source>
</evidence>
<accession>A0A0U0T438</accession>
<proteinExistence type="predicted"/>
<reference evidence="1" key="1">
    <citation type="submission" date="2015-03" db="EMBL/GenBank/DDBJ databases">
        <authorList>
            <person name="Murphy D."/>
        </authorList>
    </citation>
    <scope>NUCLEOTIDE SEQUENCE [LARGE SCALE GENOMIC DNA]</scope>
    <source>
        <strain evidence="1">K00500041</strain>
    </source>
</reference>
<organism evidence="1 3">
    <name type="scientific">Mycobacterium tuberculosis</name>
    <dbReference type="NCBI Taxonomy" id="1773"/>
    <lineage>
        <taxon>Bacteria</taxon>
        <taxon>Bacillati</taxon>
        <taxon>Actinomycetota</taxon>
        <taxon>Actinomycetes</taxon>
        <taxon>Mycobacteriales</taxon>
        <taxon>Mycobacteriaceae</taxon>
        <taxon>Mycobacterium</taxon>
        <taxon>Mycobacterium tuberculosis complex</taxon>
    </lineage>
</organism>
<dbReference type="AlphaFoldDB" id="A0A0U0T438"/>
<evidence type="ECO:0000313" key="1">
    <source>
        <dbReference type="EMBL" id="COW72681.1"/>
    </source>
</evidence>
<dbReference type="Proteomes" id="UP000038802">
    <property type="component" value="Unassembled WGS sequence"/>
</dbReference>
<reference evidence="2" key="3">
    <citation type="submission" date="2015-03" db="EMBL/GenBank/DDBJ databases">
        <authorList>
            <consortium name="Pathogen Informatics"/>
            <person name="Murphy D."/>
        </authorList>
    </citation>
    <scope>NUCLEOTIDE SEQUENCE</scope>
    <source>
        <strain evidence="2">N09902308</strain>
    </source>
</reference>
<dbReference type="Proteomes" id="UP000039021">
    <property type="component" value="Unassembled WGS sequence"/>
</dbReference>
<dbReference type="EMBL" id="CSAE01000664">
    <property type="protein sequence ID" value="COW72681.1"/>
    <property type="molecule type" value="Genomic_DNA"/>
</dbReference>
<name>A0A0U0T438_MYCTX</name>
<protein>
    <submittedName>
        <fullName evidence="1">Uncharacterized protein</fullName>
    </submittedName>
</protein>
<gene>
    <name evidence="1" type="ORF">ERS007703_04114</name>
    <name evidence="2" type="ORF">ERS007739_02813</name>
</gene>
<reference evidence="3 4" key="2">
    <citation type="submission" date="2015-03" db="EMBL/GenBank/DDBJ databases">
        <authorList>
            <consortium name="Pathogen Informatics"/>
        </authorList>
    </citation>
    <scope>NUCLEOTIDE SEQUENCE [LARGE SCALE GENOMIC DNA]</scope>
    <source>
        <strain evidence="3">K00500041</strain>
        <strain evidence="4">N09902308</strain>
    </source>
</reference>
<sequence>MAYADAMSITRVWYWPNTIPLLGGPPLPSSDSVCATPGKLEAMPAWCAASATACGPPLSLSISR</sequence>
<evidence type="ECO:0000313" key="4">
    <source>
        <dbReference type="Proteomes" id="UP000039021"/>
    </source>
</evidence>
<evidence type="ECO:0000313" key="3">
    <source>
        <dbReference type="Proteomes" id="UP000038802"/>
    </source>
</evidence>